<keyword evidence="1" id="KW-0812">Transmembrane</keyword>
<sequence length="71" mass="8609">MHRCQLATTRRFLRSIFTMVLTMMKMWMGVQQTMKAATITRTMRVIRRMFLSFSLEPESRRTLLSRRIIRP</sequence>
<keyword evidence="1" id="KW-1133">Transmembrane helix</keyword>
<comment type="caution">
    <text evidence="2">The sequence shown here is derived from an EMBL/GenBank/DDBJ whole genome shotgun (WGS) entry which is preliminary data.</text>
</comment>
<evidence type="ECO:0000313" key="3">
    <source>
        <dbReference type="Proteomes" id="UP000314294"/>
    </source>
</evidence>
<reference evidence="2 3" key="1">
    <citation type="submission" date="2019-03" db="EMBL/GenBank/DDBJ databases">
        <title>First draft genome of Liparis tanakae, snailfish: a comprehensive survey of snailfish specific genes.</title>
        <authorList>
            <person name="Kim W."/>
            <person name="Song I."/>
            <person name="Jeong J.-H."/>
            <person name="Kim D."/>
            <person name="Kim S."/>
            <person name="Ryu S."/>
            <person name="Song J.Y."/>
            <person name="Lee S.K."/>
        </authorList>
    </citation>
    <scope>NUCLEOTIDE SEQUENCE [LARGE SCALE GENOMIC DNA]</scope>
    <source>
        <tissue evidence="2">Muscle</tissue>
    </source>
</reference>
<proteinExistence type="predicted"/>
<dbReference type="AlphaFoldDB" id="A0A4Z2IGK6"/>
<gene>
    <name evidence="2" type="ORF">EYF80_013561</name>
</gene>
<protein>
    <submittedName>
        <fullName evidence="2">Uncharacterized protein</fullName>
    </submittedName>
</protein>
<organism evidence="2 3">
    <name type="scientific">Liparis tanakae</name>
    <name type="common">Tanaka's snailfish</name>
    <dbReference type="NCBI Taxonomy" id="230148"/>
    <lineage>
        <taxon>Eukaryota</taxon>
        <taxon>Metazoa</taxon>
        <taxon>Chordata</taxon>
        <taxon>Craniata</taxon>
        <taxon>Vertebrata</taxon>
        <taxon>Euteleostomi</taxon>
        <taxon>Actinopterygii</taxon>
        <taxon>Neopterygii</taxon>
        <taxon>Teleostei</taxon>
        <taxon>Neoteleostei</taxon>
        <taxon>Acanthomorphata</taxon>
        <taxon>Eupercaria</taxon>
        <taxon>Perciformes</taxon>
        <taxon>Cottioidei</taxon>
        <taxon>Cottales</taxon>
        <taxon>Liparidae</taxon>
        <taxon>Liparis</taxon>
    </lineage>
</organism>
<feature type="transmembrane region" description="Helical" evidence="1">
    <location>
        <begin position="12"/>
        <end position="30"/>
    </location>
</feature>
<keyword evidence="3" id="KW-1185">Reference proteome</keyword>
<dbReference type="Proteomes" id="UP000314294">
    <property type="component" value="Unassembled WGS sequence"/>
</dbReference>
<name>A0A4Z2IGK6_9TELE</name>
<keyword evidence="1" id="KW-0472">Membrane</keyword>
<evidence type="ECO:0000313" key="2">
    <source>
        <dbReference type="EMBL" id="TNN76273.1"/>
    </source>
</evidence>
<accession>A0A4Z2IGK6</accession>
<evidence type="ECO:0000256" key="1">
    <source>
        <dbReference type="SAM" id="Phobius"/>
    </source>
</evidence>
<dbReference type="EMBL" id="SRLO01000095">
    <property type="protein sequence ID" value="TNN76273.1"/>
    <property type="molecule type" value="Genomic_DNA"/>
</dbReference>